<evidence type="ECO:0000313" key="1">
    <source>
        <dbReference type="EMBL" id="SDS75691.1"/>
    </source>
</evidence>
<dbReference type="RefSeq" id="WP_157728648.1">
    <property type="nucleotide sequence ID" value="NZ_LT629732.1"/>
</dbReference>
<dbReference type="AlphaFoldDB" id="A0A1H1UTV0"/>
<accession>A0A1H1UTV0</accession>
<sequence length="277" mass="31174">MTLVNRIVVFRFDRNPLICRSGVALLRSLNPGLQVHGLYGGGPGGRQALLRYGAIPLLGLDSLYVSPRPGRWNWKHGDLALAAWYREVGRHLDFDVAHLVEWDLLLLDSLDRVYADVPPDAVALTCLTPLPRLLGSWEWLRTPEGLREWESLLSYARLTWGYQDEPLGCIGCGPAFSRAFLDAYARIDPPELCHDELRLPLVVQSLGFPLVDTGFRRSWDDPVEDRYFAANATAIQHETITAELQRPGGRRAFHPVRHSFRLPAHTMSLSSSGAHHR</sequence>
<dbReference type="STRING" id="117157.SAMN04489717_3764"/>
<evidence type="ECO:0000313" key="2">
    <source>
        <dbReference type="Proteomes" id="UP000198983"/>
    </source>
</evidence>
<dbReference type="Proteomes" id="UP000198983">
    <property type="component" value="Chromosome I"/>
</dbReference>
<name>A0A1H1UTV0_9ACTN</name>
<gene>
    <name evidence="1" type="ORF">SAMN04489717_3764</name>
</gene>
<proteinExistence type="predicted"/>
<evidence type="ECO:0008006" key="3">
    <source>
        <dbReference type="Google" id="ProtNLM"/>
    </source>
</evidence>
<protein>
    <recommendedName>
        <fullName evidence="3">Glycosyl transferase family 8</fullName>
    </recommendedName>
</protein>
<dbReference type="OrthoDB" id="581231at2"/>
<reference evidence="1 2" key="1">
    <citation type="submission" date="2016-10" db="EMBL/GenBank/DDBJ databases">
        <authorList>
            <person name="de Groot N.N."/>
        </authorList>
    </citation>
    <scope>NUCLEOTIDE SEQUENCE [LARGE SCALE GENOMIC DNA]</scope>
    <source>
        <strain evidence="1 2">DSM 22024</strain>
    </source>
</reference>
<organism evidence="1 2">
    <name type="scientific">Actinopolymorpha singaporensis</name>
    <dbReference type="NCBI Taxonomy" id="117157"/>
    <lineage>
        <taxon>Bacteria</taxon>
        <taxon>Bacillati</taxon>
        <taxon>Actinomycetota</taxon>
        <taxon>Actinomycetes</taxon>
        <taxon>Propionibacteriales</taxon>
        <taxon>Actinopolymorphaceae</taxon>
        <taxon>Actinopolymorpha</taxon>
    </lineage>
</organism>
<keyword evidence="2" id="KW-1185">Reference proteome</keyword>
<dbReference type="EMBL" id="LT629732">
    <property type="protein sequence ID" value="SDS75691.1"/>
    <property type="molecule type" value="Genomic_DNA"/>
</dbReference>